<dbReference type="InterPro" id="IPR001452">
    <property type="entry name" value="SH3_domain"/>
</dbReference>
<dbReference type="EnsemblMetazoa" id="XM_003384099.3">
    <property type="protein sequence ID" value="XP_003384147.2"/>
    <property type="gene ID" value="LOC100637786"/>
</dbReference>
<feature type="coiled-coil region" evidence="3">
    <location>
        <begin position="537"/>
        <end position="668"/>
    </location>
</feature>
<feature type="region of interest" description="Disordered" evidence="4">
    <location>
        <begin position="690"/>
        <end position="752"/>
    </location>
</feature>
<feature type="domain" description="SH3" evidence="5">
    <location>
        <begin position="1173"/>
        <end position="1241"/>
    </location>
</feature>
<evidence type="ECO:0000259" key="5">
    <source>
        <dbReference type="PROSITE" id="PS50002"/>
    </source>
</evidence>
<organism evidence="6">
    <name type="scientific">Amphimedon queenslandica</name>
    <name type="common">Sponge</name>
    <dbReference type="NCBI Taxonomy" id="400682"/>
    <lineage>
        <taxon>Eukaryota</taxon>
        <taxon>Metazoa</taxon>
        <taxon>Porifera</taxon>
        <taxon>Demospongiae</taxon>
        <taxon>Heteroscleromorpha</taxon>
        <taxon>Haplosclerida</taxon>
        <taxon>Niphatidae</taxon>
        <taxon>Amphimedon</taxon>
    </lineage>
</organism>
<proteinExistence type="predicted"/>
<dbReference type="SMART" id="SM00326">
    <property type="entry name" value="SH3"/>
    <property type="match status" value="3"/>
</dbReference>
<dbReference type="Gene3D" id="2.30.30.40">
    <property type="entry name" value="SH3 Domains"/>
    <property type="match status" value="3"/>
</dbReference>
<dbReference type="PRINTS" id="PR00452">
    <property type="entry name" value="SH3DOMAIN"/>
</dbReference>
<dbReference type="GO" id="GO:0045202">
    <property type="term" value="C:synapse"/>
    <property type="evidence" value="ECO:0007669"/>
    <property type="project" value="GOC"/>
</dbReference>
<evidence type="ECO:0000256" key="3">
    <source>
        <dbReference type="SAM" id="Coils"/>
    </source>
</evidence>
<keyword evidence="3" id="KW-0175">Coiled coil</keyword>
<evidence type="ECO:0000256" key="4">
    <source>
        <dbReference type="SAM" id="MobiDB-lite"/>
    </source>
</evidence>
<dbReference type="eggNOG" id="KOG3632">
    <property type="taxonomic scope" value="Eukaryota"/>
</dbReference>
<name>A0A1X7VIV7_AMPQE</name>
<feature type="coiled-coil region" evidence="3">
    <location>
        <begin position="298"/>
        <end position="376"/>
    </location>
</feature>
<dbReference type="PANTHER" id="PTHR14234:SF19">
    <property type="entry name" value="RIM-BINDING PROTEIN, ISOFORM F"/>
    <property type="match status" value="1"/>
</dbReference>
<evidence type="ECO:0000256" key="2">
    <source>
        <dbReference type="PROSITE-ProRule" id="PRU00192"/>
    </source>
</evidence>
<dbReference type="Pfam" id="PF07653">
    <property type="entry name" value="SH3_2"/>
    <property type="match status" value="1"/>
</dbReference>
<dbReference type="Pfam" id="PF14604">
    <property type="entry name" value="SH3_9"/>
    <property type="match status" value="2"/>
</dbReference>
<dbReference type="InterPro" id="IPR040325">
    <property type="entry name" value="RIMBP1/2/3"/>
</dbReference>
<dbReference type="KEGG" id="aqu:100637786"/>
<dbReference type="OrthoDB" id="4158657at2759"/>
<dbReference type="Pfam" id="PF25566">
    <property type="entry name" value="RIMB1_N"/>
    <property type="match status" value="1"/>
</dbReference>
<reference evidence="6" key="2">
    <citation type="submission" date="2017-05" db="UniProtKB">
        <authorList>
            <consortium name="EnsemblMetazoa"/>
        </authorList>
    </citation>
    <scope>IDENTIFICATION</scope>
</reference>
<feature type="region of interest" description="Disordered" evidence="4">
    <location>
        <begin position="774"/>
        <end position="797"/>
    </location>
</feature>
<evidence type="ECO:0000313" key="7">
    <source>
        <dbReference type="Proteomes" id="UP000007879"/>
    </source>
</evidence>
<keyword evidence="7" id="KW-1185">Reference proteome</keyword>
<feature type="coiled-coil region" evidence="3">
    <location>
        <begin position="198"/>
        <end position="271"/>
    </location>
</feature>
<feature type="domain" description="SH3" evidence="5">
    <location>
        <begin position="822"/>
        <end position="890"/>
    </location>
</feature>
<dbReference type="STRING" id="400682.A0A1X7VIV7"/>
<feature type="compositionally biased region" description="Low complexity" evidence="4">
    <location>
        <begin position="723"/>
        <end position="735"/>
    </location>
</feature>
<dbReference type="InterPro" id="IPR057950">
    <property type="entry name" value="RIMB1/RIM3A-C-like_N"/>
</dbReference>
<protein>
    <recommendedName>
        <fullName evidence="5">SH3 domain-containing protein</fullName>
    </recommendedName>
</protein>
<dbReference type="PROSITE" id="PS50002">
    <property type="entry name" value="SH3"/>
    <property type="match status" value="3"/>
</dbReference>
<evidence type="ECO:0000313" key="6">
    <source>
        <dbReference type="EnsemblMetazoa" id="Aqu2.1.39724_001"/>
    </source>
</evidence>
<dbReference type="InterPro" id="IPR036028">
    <property type="entry name" value="SH3-like_dom_sf"/>
</dbReference>
<dbReference type="CDD" id="cd11851">
    <property type="entry name" value="SH3_RIM-BP"/>
    <property type="match status" value="1"/>
</dbReference>
<dbReference type="Proteomes" id="UP000007879">
    <property type="component" value="Unassembled WGS sequence"/>
</dbReference>
<feature type="compositionally biased region" description="Polar residues" evidence="4">
    <location>
        <begin position="736"/>
        <end position="752"/>
    </location>
</feature>
<feature type="domain" description="SH3" evidence="5">
    <location>
        <begin position="1258"/>
        <end position="1324"/>
    </location>
</feature>
<evidence type="ECO:0000256" key="1">
    <source>
        <dbReference type="ARBA" id="ARBA00022443"/>
    </source>
</evidence>
<dbReference type="OMA" id="CHELADH"/>
<sequence>MATNMDMSTRLFQASLCQSRSLVDNLEPATARLVADLQKQIDKLKGDIEIERNRCRSMARDHLVELKRLREEQEYRLEASLEAQGQRKQSEKIMELKKLEETLRREKEVAIRSLTREKGDELRAMEKKLAAEYEEKLRYAVEQERRQAFNEAQAQLPDEGELIARETKLAKEVFSLGGENMKLEDQVRHLSVENKSQIDMIRRMKKEHEAEIDSLLRKNKSEAARDSARLRLGEQIIQEREAEYMEMCQRAEAAENESAELQKELLVLRAMTDSTGDKVKKDNSPQTARRSGSLLKQVEELEYSVRKLEDDKSVLKQENASLRKRLSQEAEGKGLKETDDKMKRLRKRNADLVTLTKTLEERCKVLKMENTKMQEKQVLNNSDIEQQIRKTLSRQHAKDISDYTRKIASRDREIVELKRKLSKYEVTGGVARSEHSSETAKKMKTISLEKLKAEKLIAKLYSHLPADADVQLSIKEFSSEAVTIEQLAEENISLHKQLSLMNDEIDGGRVSERRGLHKVGSVGSITPSTTNTDIEAVRELREENYKLNQRIDELAKSEREKEDLNNQLVDVQLAATSYEKKLKILEEDLEQARCVSQDYERAQEHCSELEEEISRARGLLNDKDRTICQFELELQTHRDQLKEKDEEIASLKDRVQLLKSEVSKSEELVLELQGAVDLLSQAPDTNNTYIQTSPLFSPQRYQKSSQTSPASVRVTTIIEENTPSNQQESSPSNQQGSAPGNQQENVPSNTAPSNQQVVYDLHSELAEVGVSVSDSYDSQMDTSNENLTNQISSDSTTQDNSLFEVGVVNSDKVTPTFDVSSEAVSLYIVCDDYHPLTMSPNPDSERELSLRKGDYVYVDGSIDEVGFYTGYNPQGRKGLIPSNYVKKLTNDNFKSSAVVHSQVPFTLPPPLNLEMVQQSVQDDSYSVTIKWDHPKLLPLASYRVYVNSQLRTTVSNNSNSTVSNNSNSTVSNNSNSTVSNNGNTTAVSLTNVPRHEFVYISVRTCMNDLESPDPQKMIEINPQLPEVPIQLKVQLVSPLLYRLSWKLCRFPAPTLNYELFINESVLLKKVSSESLVLDDDGEYFMSLGPEDVQSMDTSAPYTMSLRVTDGPTVSPYSASLPLPSELILLIKEHQETTSSSTSEVVGAYNEVGVASSSITSNSESSLPEIIQVSVGSLYRALYSYDPSVSSPNGEGAGDELTFYENNIIKALGELDEDGFFLGSCNGAEGLVPKNMVQLITHETDGSSDYDHSVSNGNYSVHLVKALYDYEPKTQSPNEEYQEELSFTSGDYITVYGEPVDGFYEGELNGLKGYVPKSFVEPVSNSFLLKSLSGSSLQNQTEQTDNIES</sequence>
<dbReference type="SUPFAM" id="SSF50044">
    <property type="entry name" value="SH3-domain"/>
    <property type="match status" value="3"/>
</dbReference>
<gene>
    <name evidence="6" type="primary">100637786</name>
</gene>
<dbReference type="EnsemblMetazoa" id="Aqu2.1.39724_001">
    <property type="protein sequence ID" value="Aqu2.1.39724_001"/>
    <property type="gene ID" value="Aqu2.1.39724"/>
</dbReference>
<reference evidence="7" key="1">
    <citation type="journal article" date="2010" name="Nature">
        <title>The Amphimedon queenslandica genome and the evolution of animal complexity.</title>
        <authorList>
            <person name="Srivastava M."/>
            <person name="Simakov O."/>
            <person name="Chapman J."/>
            <person name="Fahey B."/>
            <person name="Gauthier M.E."/>
            <person name="Mitros T."/>
            <person name="Richards G.S."/>
            <person name="Conaco C."/>
            <person name="Dacre M."/>
            <person name="Hellsten U."/>
            <person name="Larroux C."/>
            <person name="Putnam N.H."/>
            <person name="Stanke M."/>
            <person name="Adamska M."/>
            <person name="Darling A."/>
            <person name="Degnan S.M."/>
            <person name="Oakley T.H."/>
            <person name="Plachetzki D.C."/>
            <person name="Zhai Y."/>
            <person name="Adamski M."/>
            <person name="Calcino A."/>
            <person name="Cummins S.F."/>
            <person name="Goodstein D.M."/>
            <person name="Harris C."/>
            <person name="Jackson D.J."/>
            <person name="Leys S.P."/>
            <person name="Shu S."/>
            <person name="Woodcroft B.J."/>
            <person name="Vervoort M."/>
            <person name="Kosik K.S."/>
            <person name="Manning G."/>
            <person name="Degnan B.M."/>
            <person name="Rokhsar D.S."/>
        </authorList>
    </citation>
    <scope>NUCLEOTIDE SEQUENCE [LARGE SCALE GENOMIC DNA]</scope>
</reference>
<dbReference type="PANTHER" id="PTHR14234">
    <property type="entry name" value="RIM BINDING PROTEIN-RELATED"/>
    <property type="match status" value="1"/>
</dbReference>
<feature type="compositionally biased region" description="Polar residues" evidence="4">
    <location>
        <begin position="690"/>
        <end position="722"/>
    </location>
</feature>
<dbReference type="InParanoid" id="A0A1X7VIV7"/>
<keyword evidence="1 2" id="KW-0728">SH3 domain</keyword>
<feature type="region of interest" description="Disordered" evidence="4">
    <location>
        <begin position="954"/>
        <end position="986"/>
    </location>
</feature>
<dbReference type="GO" id="GO:0007274">
    <property type="term" value="P:neuromuscular synaptic transmission"/>
    <property type="evidence" value="ECO:0007669"/>
    <property type="project" value="TreeGrafter"/>
</dbReference>
<accession>A0A1X7VIV7</accession>